<gene>
    <name evidence="1" type="ORF">SAMN05216302_102048</name>
</gene>
<reference evidence="2" key="1">
    <citation type="submission" date="2016-10" db="EMBL/GenBank/DDBJ databases">
        <authorList>
            <person name="Varghese N."/>
            <person name="Submissions S."/>
        </authorList>
    </citation>
    <scope>NUCLEOTIDE SEQUENCE [LARGE SCALE GENOMIC DNA]</scope>
    <source>
        <strain evidence="2">Nm69</strain>
    </source>
</reference>
<organism evidence="1 2">
    <name type="scientific">Nitrosomonas aestuarii</name>
    <dbReference type="NCBI Taxonomy" id="52441"/>
    <lineage>
        <taxon>Bacteria</taxon>
        <taxon>Pseudomonadati</taxon>
        <taxon>Pseudomonadota</taxon>
        <taxon>Betaproteobacteria</taxon>
        <taxon>Nitrosomonadales</taxon>
        <taxon>Nitrosomonadaceae</taxon>
        <taxon>Nitrosomonas</taxon>
    </lineage>
</organism>
<keyword evidence="2" id="KW-1185">Reference proteome</keyword>
<name>A0A1I4DGG6_9PROT</name>
<protein>
    <submittedName>
        <fullName evidence="1">Uncharacterized protein</fullName>
    </submittedName>
</protein>
<dbReference type="Proteomes" id="UP000199533">
    <property type="component" value="Unassembled WGS sequence"/>
</dbReference>
<dbReference type="RefSeq" id="WP_090700662.1">
    <property type="nucleotide sequence ID" value="NZ_FOSP01000020.1"/>
</dbReference>
<dbReference type="AlphaFoldDB" id="A0A1I4DGG6"/>
<evidence type="ECO:0000313" key="1">
    <source>
        <dbReference type="EMBL" id="SFK90971.1"/>
    </source>
</evidence>
<sequence>MMEKMMHIDDTIYDLTLSGQQGYDSLSLSSSSEMGESMGVGLTTYDLTLTKKFTDTDLPTLEVTAGAEDNGLTVCDLALMPN</sequence>
<proteinExistence type="predicted"/>
<accession>A0A1I4DGG6</accession>
<evidence type="ECO:0000313" key="2">
    <source>
        <dbReference type="Proteomes" id="UP000199533"/>
    </source>
</evidence>
<dbReference type="EMBL" id="FOSP01000020">
    <property type="protein sequence ID" value="SFK90971.1"/>
    <property type="molecule type" value="Genomic_DNA"/>
</dbReference>